<keyword evidence="1" id="KW-0812">Transmembrane</keyword>
<dbReference type="EMBL" id="JARBDR010000186">
    <property type="protein sequence ID" value="KAJ8319614.1"/>
    <property type="molecule type" value="Genomic_DNA"/>
</dbReference>
<dbReference type="Proteomes" id="UP001217089">
    <property type="component" value="Unassembled WGS sequence"/>
</dbReference>
<keyword evidence="1" id="KW-0472">Membrane</keyword>
<evidence type="ECO:0000313" key="2">
    <source>
        <dbReference type="EMBL" id="KAJ8311267.1"/>
    </source>
</evidence>
<comment type="caution">
    <text evidence="3">The sequence shown here is derived from an EMBL/GenBank/DDBJ whole genome shotgun (WGS) entry which is preliminary data.</text>
</comment>
<evidence type="ECO:0000313" key="4">
    <source>
        <dbReference type="Proteomes" id="UP001217089"/>
    </source>
</evidence>
<proteinExistence type="predicted"/>
<accession>A0ABQ9FQR5</accession>
<gene>
    <name evidence="3" type="ORF">KUTeg_002831</name>
    <name evidence="2" type="ORF">KUTeg_011182</name>
</gene>
<evidence type="ECO:0000313" key="3">
    <source>
        <dbReference type="EMBL" id="KAJ8319614.1"/>
    </source>
</evidence>
<keyword evidence="4" id="KW-1185">Reference proteome</keyword>
<feature type="transmembrane region" description="Helical" evidence="1">
    <location>
        <begin position="12"/>
        <end position="33"/>
    </location>
</feature>
<keyword evidence="1" id="KW-1133">Transmembrane helix</keyword>
<evidence type="ECO:0000256" key="1">
    <source>
        <dbReference type="SAM" id="Phobius"/>
    </source>
</evidence>
<protein>
    <submittedName>
        <fullName evidence="3">Uncharacterized protein</fullName>
    </submittedName>
</protein>
<reference evidence="3 4" key="1">
    <citation type="submission" date="2022-12" db="EMBL/GenBank/DDBJ databases">
        <title>Chromosome-level genome of Tegillarca granosa.</title>
        <authorList>
            <person name="Kim J."/>
        </authorList>
    </citation>
    <scope>NUCLEOTIDE SEQUENCE [LARGE SCALE GENOMIC DNA]</scope>
    <source>
        <strain evidence="3">Teg-2019</strain>
        <tissue evidence="3">Adductor muscle</tissue>
    </source>
</reference>
<organism evidence="3 4">
    <name type="scientific">Tegillarca granosa</name>
    <name type="common">Malaysian cockle</name>
    <name type="synonym">Anadara granosa</name>
    <dbReference type="NCBI Taxonomy" id="220873"/>
    <lineage>
        <taxon>Eukaryota</taxon>
        <taxon>Metazoa</taxon>
        <taxon>Spiralia</taxon>
        <taxon>Lophotrochozoa</taxon>
        <taxon>Mollusca</taxon>
        <taxon>Bivalvia</taxon>
        <taxon>Autobranchia</taxon>
        <taxon>Pteriomorphia</taxon>
        <taxon>Arcoida</taxon>
        <taxon>Arcoidea</taxon>
        <taxon>Arcidae</taxon>
        <taxon>Tegillarca</taxon>
    </lineage>
</organism>
<name>A0ABQ9FQR5_TEGGR</name>
<sequence>MYSLIKNLVFCLTFISFNSKIITIINFTFCVYFRNDESSRSRKVHRFLFYNCMLNR</sequence>
<dbReference type="EMBL" id="JARBDR010000518">
    <property type="protein sequence ID" value="KAJ8311267.1"/>
    <property type="molecule type" value="Genomic_DNA"/>
</dbReference>